<dbReference type="Proteomes" id="UP000198923">
    <property type="component" value="Unassembled WGS sequence"/>
</dbReference>
<proteinExistence type="predicted"/>
<evidence type="ECO:0000313" key="1">
    <source>
        <dbReference type="EMBL" id="SDG13930.1"/>
    </source>
</evidence>
<accession>A0A1G7RVW8</accession>
<name>A0A1G7RVW8_9ACTN</name>
<dbReference type="EMBL" id="FNCN01000002">
    <property type="protein sequence ID" value="SDG13930.1"/>
    <property type="molecule type" value="Genomic_DNA"/>
</dbReference>
<evidence type="ECO:0000313" key="2">
    <source>
        <dbReference type="Proteomes" id="UP000198923"/>
    </source>
</evidence>
<reference evidence="1 2" key="1">
    <citation type="submission" date="2016-10" db="EMBL/GenBank/DDBJ databases">
        <authorList>
            <person name="de Groot N.N."/>
        </authorList>
    </citation>
    <scope>NUCLEOTIDE SEQUENCE [LARGE SCALE GENOMIC DNA]</scope>
    <source>
        <strain evidence="1 2">CPCC 201354</strain>
    </source>
</reference>
<sequence>MLNALRGTHAAGAAVVQAVTFLSAAFSPEE</sequence>
<gene>
    <name evidence="1" type="ORF">SAMN05421505_10232</name>
</gene>
<organism evidence="1 2">
    <name type="scientific">Sinosporangium album</name>
    <dbReference type="NCBI Taxonomy" id="504805"/>
    <lineage>
        <taxon>Bacteria</taxon>
        <taxon>Bacillati</taxon>
        <taxon>Actinomycetota</taxon>
        <taxon>Actinomycetes</taxon>
        <taxon>Streptosporangiales</taxon>
        <taxon>Streptosporangiaceae</taxon>
        <taxon>Sinosporangium</taxon>
    </lineage>
</organism>
<protein>
    <submittedName>
        <fullName evidence="1">Uncharacterized protein</fullName>
    </submittedName>
</protein>
<dbReference type="STRING" id="504805.SAMN05421505_10232"/>
<keyword evidence="2" id="KW-1185">Reference proteome</keyword>
<dbReference type="AlphaFoldDB" id="A0A1G7RVW8"/>